<dbReference type="AlphaFoldDB" id="A0A1H7HAW7"/>
<sequence length="669" mass="75037">MHTLGHPDTERHVRTRAGRRMVRGRRTIAVFTGFRSRAFWGHRALGRIAHAIARWSGRPADLLYAGPVWSHCAVGEPLLSWIQLQAKGPYHAAMSDALQSLLKQDATLGTTPEISSLMRRVVASGAGRNRTNYRPAFDDSVRLSTNRKILLIDERRLPLADDRASFARMLASARDMHPNADILLWQTTDERCGTWQLGSLDDLPETTCIVDRHANFFAVLNAVDAVYTVEAPEGLEAIIAGVRPHVFGRPYYAGLGHTYDQHRPVQSLSRPTIEALFDAVYLKLARYIDPDTGGPATFERVLECIELQRSMHNRFRDLQIVEAHGFQIWKRRFAAPFLGIGGGRLYWHRHAQASRADSTVALWGARSADHVRAGTRIVRIEDGFFHSLGLGSDMSAPLSQVIDRNGIYFDAQKPSDLTHILNEGTFDSTEVARAEKLRRLIVESGVTKYNLGRKAPQWQAPAGSTVILVVGQVADDASIRLGAGDFRTAEQVLQHARANNPDAFIVYKPHPDVLSGNRTGLVDARRYANVVDAEADLLSLLEHTDEVHTISSLAGFEGLLRQKKVHAYGYPFYAGWGLTHDEMKSVPWRQRSLKLDELVAGALIRYPIYWNWQARLFSTPEAVVRTLAVNAARPMGNVSADPSRPWRKAVRWVKNLAWYVLWEIRRGIE</sequence>
<dbReference type="Proteomes" id="UP000199120">
    <property type="component" value="Unassembled WGS sequence"/>
</dbReference>
<dbReference type="Pfam" id="PF05159">
    <property type="entry name" value="Capsule_synth"/>
    <property type="match status" value="2"/>
</dbReference>
<reference evidence="2" key="1">
    <citation type="submission" date="2016-10" db="EMBL/GenBank/DDBJ databases">
        <authorList>
            <person name="Varghese N."/>
            <person name="Submissions S."/>
        </authorList>
    </citation>
    <scope>NUCLEOTIDE SEQUENCE [LARGE SCALE GENOMIC DNA]</scope>
    <source>
        <strain evidence="2">LMG 26416</strain>
    </source>
</reference>
<dbReference type="STRING" id="416943.SAMN05445871_0142"/>
<gene>
    <name evidence="1" type="ORF">SAMN05192542_102168</name>
</gene>
<dbReference type="OrthoDB" id="543755at2"/>
<dbReference type="GO" id="GO:0015774">
    <property type="term" value="P:polysaccharide transport"/>
    <property type="evidence" value="ECO:0007669"/>
    <property type="project" value="InterPro"/>
</dbReference>
<accession>A0A1H7HAW7</accession>
<dbReference type="EMBL" id="FOAJ01000002">
    <property type="protein sequence ID" value="SEK46462.1"/>
    <property type="molecule type" value="Genomic_DNA"/>
</dbReference>
<protein>
    <submittedName>
        <fullName evidence="1">Capsular polysaccharide export protein</fullName>
    </submittedName>
</protein>
<keyword evidence="2" id="KW-1185">Reference proteome</keyword>
<dbReference type="CDD" id="cd16439">
    <property type="entry name" value="beta_Kdo_transferase_KpsC_2"/>
    <property type="match status" value="1"/>
</dbReference>
<dbReference type="GO" id="GO:0000271">
    <property type="term" value="P:polysaccharide biosynthetic process"/>
    <property type="evidence" value="ECO:0007669"/>
    <property type="project" value="InterPro"/>
</dbReference>
<name>A0A1H7HAW7_9BURK</name>
<evidence type="ECO:0000313" key="1">
    <source>
        <dbReference type="EMBL" id="SEK46462.1"/>
    </source>
</evidence>
<organism evidence="1 2">
    <name type="scientific">Paraburkholderia caballeronis</name>
    <dbReference type="NCBI Taxonomy" id="416943"/>
    <lineage>
        <taxon>Bacteria</taxon>
        <taxon>Pseudomonadati</taxon>
        <taxon>Pseudomonadota</taxon>
        <taxon>Betaproteobacteria</taxon>
        <taxon>Burkholderiales</taxon>
        <taxon>Burkholderiaceae</taxon>
        <taxon>Paraburkholderia</taxon>
    </lineage>
</organism>
<proteinExistence type="predicted"/>
<evidence type="ECO:0000313" key="2">
    <source>
        <dbReference type="Proteomes" id="UP000199120"/>
    </source>
</evidence>
<dbReference type="InterPro" id="IPR007833">
    <property type="entry name" value="Capsule_polysaccharide_synth"/>
</dbReference>